<feature type="domain" description="DUF4005" evidence="5">
    <location>
        <begin position="410"/>
        <end position="479"/>
    </location>
</feature>
<dbReference type="SMART" id="SM00015">
    <property type="entry name" value="IQ"/>
    <property type="match status" value="1"/>
</dbReference>
<evidence type="ECO:0000259" key="5">
    <source>
        <dbReference type="Pfam" id="PF13178"/>
    </source>
</evidence>
<dbReference type="InterPro" id="IPR025064">
    <property type="entry name" value="DUF4005"/>
</dbReference>
<evidence type="ECO:0000256" key="3">
    <source>
        <dbReference type="ARBA" id="ARBA00024378"/>
    </source>
</evidence>
<reference evidence="6 7" key="1">
    <citation type="journal article" date="2016" name="Sci. Rep.">
        <title>The Dendrobium catenatum Lindl. genome sequence provides insights into polysaccharide synthase, floral development and adaptive evolution.</title>
        <authorList>
            <person name="Zhang G.Q."/>
            <person name="Xu Q."/>
            <person name="Bian C."/>
            <person name="Tsai W.C."/>
            <person name="Yeh C.M."/>
            <person name="Liu K.W."/>
            <person name="Yoshida K."/>
            <person name="Zhang L.S."/>
            <person name="Chang S.B."/>
            <person name="Chen F."/>
            <person name="Shi Y."/>
            <person name="Su Y.Y."/>
            <person name="Zhang Y.Q."/>
            <person name="Chen L.J."/>
            <person name="Yin Y."/>
            <person name="Lin M."/>
            <person name="Huang H."/>
            <person name="Deng H."/>
            <person name="Wang Z.W."/>
            <person name="Zhu S.L."/>
            <person name="Zhao X."/>
            <person name="Deng C."/>
            <person name="Niu S.C."/>
            <person name="Huang J."/>
            <person name="Wang M."/>
            <person name="Liu G.H."/>
            <person name="Yang H.J."/>
            <person name="Xiao X.J."/>
            <person name="Hsiao Y.Y."/>
            <person name="Wu W.L."/>
            <person name="Chen Y.Y."/>
            <person name="Mitsuda N."/>
            <person name="Ohme-Takagi M."/>
            <person name="Luo Y.B."/>
            <person name="Van de Peer Y."/>
            <person name="Liu Z.J."/>
        </authorList>
    </citation>
    <scope>NUCLEOTIDE SEQUENCE [LARGE SCALE GENOMIC DNA]</scope>
    <source>
        <tissue evidence="6">The whole plant</tissue>
    </source>
</reference>
<dbReference type="EMBL" id="KZ503302">
    <property type="protein sequence ID" value="PKU66057.1"/>
    <property type="molecule type" value="Genomic_DNA"/>
</dbReference>
<feature type="region of interest" description="Disordered" evidence="4">
    <location>
        <begin position="59"/>
        <end position="86"/>
    </location>
</feature>
<feature type="region of interest" description="Disordered" evidence="4">
    <location>
        <begin position="344"/>
        <end position="429"/>
    </location>
</feature>
<dbReference type="Pfam" id="PF13178">
    <property type="entry name" value="DUF4005"/>
    <property type="match status" value="1"/>
</dbReference>
<keyword evidence="7" id="KW-1185">Reference proteome</keyword>
<dbReference type="PROSITE" id="PS50096">
    <property type="entry name" value="IQ"/>
    <property type="match status" value="1"/>
</dbReference>
<dbReference type="Proteomes" id="UP000233837">
    <property type="component" value="Unassembled WGS sequence"/>
</dbReference>
<accession>A0A2I0VRM2</accession>
<dbReference type="Pfam" id="PF00612">
    <property type="entry name" value="IQ"/>
    <property type="match status" value="1"/>
</dbReference>
<sequence>MRKFHSAFTWEDFPNIVQFVCAHLCVNPVEEVKIEGSSLCPASSPLVLQKSNKLGLGKSKHSNPYFSEKSPQNTAPVVVSPSPQPVHPLPQSEEIKLAETEQKQRKHVYSVTTASVAAVAATQADAEVVRFSSSANFNGNSREVAVIKIQTVFRGYLARRALRALKGLVRLKSLIRGNAVKRQAATTLRCMQTLARVQSQIRSRRIRMLEENQSLQQKLLLKREKELESILQMSEEWVDSMQSKEQIEASLLSKQEALVRRERALAYAFSHQWKNPSRSVNPTFMDTNNPQWGWSWLERWMAARPWENRSTTTDKELNSGRASMKSFNGGEINKAYSCRDGILDRAMPNTPQRSTRPPSRQSPATPPSKVISEASKIKSASPRNCWHPSDDTKSMISLQSERPRRHSLAGSSLRDDESSTNSVPLPSYMAPTESARAKNRFHGLLGDIMIESTTGKDSANSVKKRLSFPPSPAAVKRHSAPTRVPASVAVKSERNGSNMESRKKTF</sequence>
<dbReference type="STRING" id="906689.A0A2I0VRM2"/>
<gene>
    <name evidence="6" type="primary">IQD1</name>
    <name evidence="6" type="ORF">MA16_Dca017378</name>
</gene>
<feature type="compositionally biased region" description="Polar residues" evidence="4">
    <location>
        <begin position="62"/>
        <end position="75"/>
    </location>
</feature>
<evidence type="ECO:0000256" key="1">
    <source>
        <dbReference type="ARBA" id="ARBA00022860"/>
    </source>
</evidence>
<proteinExistence type="inferred from homology"/>
<feature type="region of interest" description="Disordered" evidence="4">
    <location>
        <begin position="459"/>
        <end position="506"/>
    </location>
</feature>
<organism evidence="6 7">
    <name type="scientific">Dendrobium catenatum</name>
    <dbReference type="NCBI Taxonomy" id="906689"/>
    <lineage>
        <taxon>Eukaryota</taxon>
        <taxon>Viridiplantae</taxon>
        <taxon>Streptophyta</taxon>
        <taxon>Embryophyta</taxon>
        <taxon>Tracheophyta</taxon>
        <taxon>Spermatophyta</taxon>
        <taxon>Magnoliopsida</taxon>
        <taxon>Liliopsida</taxon>
        <taxon>Asparagales</taxon>
        <taxon>Orchidaceae</taxon>
        <taxon>Epidendroideae</taxon>
        <taxon>Malaxideae</taxon>
        <taxon>Dendrobiinae</taxon>
        <taxon>Dendrobium</taxon>
    </lineage>
</organism>
<protein>
    <submittedName>
        <fullName evidence="6">Protein IQ-DOMAIN 1</fullName>
    </submittedName>
</protein>
<evidence type="ECO:0000256" key="2">
    <source>
        <dbReference type="ARBA" id="ARBA00024341"/>
    </source>
</evidence>
<name>A0A2I0VRM2_9ASPA</name>
<comment type="subunit">
    <text evidence="3">Binds to multiple calmodulin (CaM) in the presence of Ca(2+) and CaM-like proteins.</text>
</comment>
<feature type="compositionally biased region" description="Polar residues" evidence="4">
    <location>
        <begin position="349"/>
        <end position="363"/>
    </location>
</feature>
<comment type="similarity">
    <text evidence="2">Belongs to the IQD family.</text>
</comment>
<evidence type="ECO:0000256" key="4">
    <source>
        <dbReference type="SAM" id="MobiDB-lite"/>
    </source>
</evidence>
<evidence type="ECO:0000313" key="7">
    <source>
        <dbReference type="Proteomes" id="UP000233837"/>
    </source>
</evidence>
<dbReference type="PANTHER" id="PTHR32295:SF216">
    <property type="entry name" value="PROTEIN IQ-DOMAIN 3"/>
    <property type="match status" value="1"/>
</dbReference>
<dbReference type="CDD" id="cd23767">
    <property type="entry name" value="IQCD"/>
    <property type="match status" value="1"/>
</dbReference>
<dbReference type="AlphaFoldDB" id="A0A2I0VRM2"/>
<dbReference type="GO" id="GO:0005516">
    <property type="term" value="F:calmodulin binding"/>
    <property type="evidence" value="ECO:0007669"/>
    <property type="project" value="UniProtKB-KW"/>
</dbReference>
<reference evidence="6 7" key="2">
    <citation type="journal article" date="2017" name="Nature">
        <title>The Apostasia genome and the evolution of orchids.</title>
        <authorList>
            <person name="Zhang G.Q."/>
            <person name="Liu K.W."/>
            <person name="Li Z."/>
            <person name="Lohaus R."/>
            <person name="Hsiao Y.Y."/>
            <person name="Niu S.C."/>
            <person name="Wang J.Y."/>
            <person name="Lin Y.C."/>
            <person name="Xu Q."/>
            <person name="Chen L.J."/>
            <person name="Yoshida K."/>
            <person name="Fujiwara S."/>
            <person name="Wang Z.W."/>
            <person name="Zhang Y.Q."/>
            <person name="Mitsuda N."/>
            <person name="Wang M."/>
            <person name="Liu G.H."/>
            <person name="Pecoraro L."/>
            <person name="Huang H.X."/>
            <person name="Xiao X.J."/>
            <person name="Lin M."/>
            <person name="Wu X.Y."/>
            <person name="Wu W.L."/>
            <person name="Chen Y.Y."/>
            <person name="Chang S.B."/>
            <person name="Sakamoto S."/>
            <person name="Ohme-Takagi M."/>
            <person name="Yagi M."/>
            <person name="Zeng S.J."/>
            <person name="Shen C.Y."/>
            <person name="Yeh C.M."/>
            <person name="Luo Y.B."/>
            <person name="Tsai W.C."/>
            <person name="Van de Peer Y."/>
            <person name="Liu Z.J."/>
        </authorList>
    </citation>
    <scope>NUCLEOTIDE SEQUENCE [LARGE SCALE GENOMIC DNA]</scope>
    <source>
        <tissue evidence="6">The whole plant</tissue>
    </source>
</reference>
<dbReference type="PANTHER" id="PTHR32295">
    <property type="entry name" value="IQ-DOMAIN 5-RELATED"/>
    <property type="match status" value="1"/>
</dbReference>
<evidence type="ECO:0000313" key="6">
    <source>
        <dbReference type="EMBL" id="PKU66057.1"/>
    </source>
</evidence>
<keyword evidence="1" id="KW-0112">Calmodulin-binding</keyword>
<dbReference type="InterPro" id="IPR000048">
    <property type="entry name" value="IQ_motif_EF-hand-BS"/>
</dbReference>